<accession>A0ABQ9CVM1</accession>
<evidence type="ECO:0000313" key="1">
    <source>
        <dbReference type="EMBL" id="KAJ7406814.1"/>
    </source>
</evidence>
<sequence>MVLDLCSVSNVALSRILRQLSDVARHACTLFQEVEADIQGTHRRVRALHGRIAGLQGAVRGLDPKQEAVRQTFSLDRRKKRTGSCHGYGLFFGEVFLMTYCVQEESQELYFNSFLKKKIVYHGLTTDFHMFSFNPGSYIALCSPSFEFMEVSCECHVNSCPMPEWTLECVPAIRIVNLGSE</sequence>
<dbReference type="EMBL" id="WHWB01034627">
    <property type="protein sequence ID" value="KAJ7406814.1"/>
    <property type="molecule type" value="Genomic_DNA"/>
</dbReference>
<keyword evidence="2" id="KW-1185">Reference proteome</keyword>
<dbReference type="Gene3D" id="1.20.5.340">
    <property type="match status" value="1"/>
</dbReference>
<reference evidence="1" key="1">
    <citation type="submission" date="2019-10" db="EMBL/GenBank/DDBJ databases">
        <authorList>
            <person name="Soares A.E.R."/>
            <person name="Aleixo A."/>
            <person name="Schneider P."/>
            <person name="Miyaki C.Y."/>
            <person name="Schneider M.P."/>
            <person name="Mello C."/>
            <person name="Vasconcelos A.T.R."/>
        </authorList>
    </citation>
    <scope>NUCLEOTIDE SEQUENCE</scope>
    <source>
        <tissue evidence="1">Muscle</tissue>
    </source>
</reference>
<name>A0ABQ9CVM1_9PASS</name>
<proteinExistence type="predicted"/>
<gene>
    <name evidence="1" type="ORF">WISP_131248</name>
</gene>
<organism evidence="1 2">
    <name type="scientific">Willisornis vidua</name>
    <name type="common">Xingu scale-backed antbird</name>
    <dbReference type="NCBI Taxonomy" id="1566151"/>
    <lineage>
        <taxon>Eukaryota</taxon>
        <taxon>Metazoa</taxon>
        <taxon>Chordata</taxon>
        <taxon>Craniata</taxon>
        <taxon>Vertebrata</taxon>
        <taxon>Euteleostomi</taxon>
        <taxon>Archelosauria</taxon>
        <taxon>Archosauria</taxon>
        <taxon>Dinosauria</taxon>
        <taxon>Saurischia</taxon>
        <taxon>Theropoda</taxon>
        <taxon>Coelurosauria</taxon>
        <taxon>Aves</taxon>
        <taxon>Neognathae</taxon>
        <taxon>Neoaves</taxon>
        <taxon>Telluraves</taxon>
        <taxon>Australaves</taxon>
        <taxon>Passeriformes</taxon>
        <taxon>Thamnophilidae</taxon>
        <taxon>Willisornis</taxon>
    </lineage>
</organism>
<comment type="caution">
    <text evidence="1">The sequence shown here is derived from an EMBL/GenBank/DDBJ whole genome shotgun (WGS) entry which is preliminary data.</text>
</comment>
<evidence type="ECO:0008006" key="3">
    <source>
        <dbReference type="Google" id="ProtNLM"/>
    </source>
</evidence>
<protein>
    <recommendedName>
        <fullName evidence="3">Nance-Horan syndrome protein</fullName>
    </recommendedName>
</protein>
<dbReference type="Proteomes" id="UP001145742">
    <property type="component" value="Unassembled WGS sequence"/>
</dbReference>
<dbReference type="PANTHER" id="PTHR23039">
    <property type="entry name" value="NANCE-HORAN SYNDROME PROTEIN"/>
    <property type="match status" value="1"/>
</dbReference>
<evidence type="ECO:0000313" key="2">
    <source>
        <dbReference type="Proteomes" id="UP001145742"/>
    </source>
</evidence>
<dbReference type="PANTHER" id="PTHR23039:SF5">
    <property type="entry name" value="ACTIN REMODELING REGULATOR NHS"/>
    <property type="match status" value="1"/>
</dbReference>